<keyword evidence="7" id="KW-0460">Magnesium</keyword>
<dbReference type="InterPro" id="IPR018480">
    <property type="entry name" value="PNAcMuramoyl-5peptid_Trfase_CS"/>
</dbReference>
<dbReference type="GO" id="GO:0046872">
    <property type="term" value="F:metal ion binding"/>
    <property type="evidence" value="ECO:0007669"/>
    <property type="project" value="UniProtKB-KW"/>
</dbReference>
<dbReference type="PANTHER" id="PTHR22926">
    <property type="entry name" value="PHOSPHO-N-ACETYLMURAMOYL-PENTAPEPTIDE-TRANSFERASE"/>
    <property type="match status" value="1"/>
</dbReference>
<keyword evidence="4 8" id="KW-0812">Transmembrane</keyword>
<name>A0A3N0IZW5_9ACTN</name>
<evidence type="ECO:0000256" key="1">
    <source>
        <dbReference type="ARBA" id="ARBA00004651"/>
    </source>
</evidence>
<accession>A0A3N0IZW5</accession>
<keyword evidence="5 8" id="KW-1133">Transmembrane helix</keyword>
<dbReference type="Pfam" id="PF00953">
    <property type="entry name" value="Glycos_transf_4"/>
    <property type="match status" value="1"/>
</dbReference>
<evidence type="ECO:0000313" key="9">
    <source>
        <dbReference type="EMBL" id="RDB70490.1"/>
    </source>
</evidence>
<feature type="transmembrane region" description="Helical" evidence="8">
    <location>
        <begin position="230"/>
        <end position="248"/>
    </location>
</feature>
<dbReference type="PANTHER" id="PTHR22926:SF3">
    <property type="entry name" value="UNDECAPRENYL-PHOSPHATE ALPHA-N-ACETYLGLUCOSAMINYL 1-PHOSPHATE TRANSFERASE"/>
    <property type="match status" value="1"/>
</dbReference>
<keyword evidence="7" id="KW-0479">Metal-binding</keyword>
<dbReference type="Proteomes" id="UP000270112">
    <property type="component" value="Unassembled WGS sequence"/>
</dbReference>
<evidence type="ECO:0000256" key="8">
    <source>
        <dbReference type="SAM" id="Phobius"/>
    </source>
</evidence>
<gene>
    <name evidence="9" type="ORF">C1876_04500</name>
    <name evidence="10" type="ORF">DMP09_04735</name>
</gene>
<keyword evidence="11" id="KW-1185">Reference proteome</keyword>
<evidence type="ECO:0000313" key="10">
    <source>
        <dbReference type="EMBL" id="RNM42445.1"/>
    </source>
</evidence>
<dbReference type="GO" id="GO:0005886">
    <property type="term" value="C:plasma membrane"/>
    <property type="evidence" value="ECO:0007669"/>
    <property type="project" value="UniProtKB-SubCell"/>
</dbReference>
<dbReference type="AlphaFoldDB" id="A0A3N0IZW5"/>
<dbReference type="EMBL" id="PPTT01000005">
    <property type="protein sequence ID" value="RDB70490.1"/>
    <property type="molecule type" value="Genomic_DNA"/>
</dbReference>
<evidence type="ECO:0000256" key="3">
    <source>
        <dbReference type="ARBA" id="ARBA00022679"/>
    </source>
</evidence>
<evidence type="ECO:0000256" key="6">
    <source>
        <dbReference type="ARBA" id="ARBA00023136"/>
    </source>
</evidence>
<dbReference type="Proteomes" id="UP000253817">
    <property type="component" value="Unassembled WGS sequence"/>
</dbReference>
<organism evidence="10 12">
    <name type="scientific">Eggerthella sinensis</name>
    <dbReference type="NCBI Taxonomy" id="242230"/>
    <lineage>
        <taxon>Bacteria</taxon>
        <taxon>Bacillati</taxon>
        <taxon>Actinomycetota</taxon>
        <taxon>Coriobacteriia</taxon>
        <taxon>Eggerthellales</taxon>
        <taxon>Eggerthellaceae</taxon>
        <taxon>Eggerthella</taxon>
    </lineage>
</organism>
<feature type="transmembrane region" description="Helical" evidence="8">
    <location>
        <begin position="116"/>
        <end position="140"/>
    </location>
</feature>
<feature type="binding site" evidence="7">
    <location>
        <position position="229"/>
    </location>
    <ligand>
        <name>Mg(2+)</name>
        <dbReference type="ChEBI" id="CHEBI:18420"/>
    </ligand>
</feature>
<keyword evidence="6 8" id="KW-0472">Membrane</keyword>
<dbReference type="RefSeq" id="WP_114545518.1">
    <property type="nucleotide sequence ID" value="NZ_CATYHD010000089.1"/>
</dbReference>
<dbReference type="GO" id="GO:0009103">
    <property type="term" value="P:lipopolysaccharide biosynthetic process"/>
    <property type="evidence" value="ECO:0007669"/>
    <property type="project" value="TreeGrafter"/>
</dbReference>
<evidence type="ECO:0000256" key="2">
    <source>
        <dbReference type="ARBA" id="ARBA00022475"/>
    </source>
</evidence>
<dbReference type="EMBL" id="QICC01000012">
    <property type="protein sequence ID" value="RNM42445.1"/>
    <property type="molecule type" value="Genomic_DNA"/>
</dbReference>
<evidence type="ECO:0000256" key="5">
    <source>
        <dbReference type="ARBA" id="ARBA00022989"/>
    </source>
</evidence>
<protein>
    <submittedName>
        <fullName evidence="10">Glycosyl transferase family 4</fullName>
    </submittedName>
</protein>
<keyword evidence="2" id="KW-1003">Cell membrane</keyword>
<reference evidence="12" key="2">
    <citation type="submission" date="2018-05" db="EMBL/GenBank/DDBJ databases">
        <title>Genome Sequencing of selected type strains of the family Eggerthellaceae.</title>
        <authorList>
            <person name="Danylec N."/>
            <person name="Stoll D.A."/>
            <person name="Doetsch A."/>
            <person name="Huch M."/>
        </authorList>
    </citation>
    <scope>NUCLEOTIDE SEQUENCE [LARGE SCALE GENOMIC DNA]</scope>
    <source>
        <strain evidence="12">DSM 16107</strain>
    </source>
</reference>
<feature type="transmembrane region" description="Helical" evidence="8">
    <location>
        <begin position="254"/>
        <end position="275"/>
    </location>
</feature>
<dbReference type="GO" id="GO:0016780">
    <property type="term" value="F:phosphotransferase activity, for other substituted phosphate groups"/>
    <property type="evidence" value="ECO:0007669"/>
    <property type="project" value="InterPro"/>
</dbReference>
<feature type="transmembrane region" description="Helical" evidence="8">
    <location>
        <begin position="6"/>
        <end position="23"/>
    </location>
</feature>
<feature type="transmembrane region" description="Helical" evidence="8">
    <location>
        <begin position="199"/>
        <end position="218"/>
    </location>
</feature>
<dbReference type="PROSITE" id="PS01348">
    <property type="entry name" value="MRAY_2"/>
    <property type="match status" value="1"/>
</dbReference>
<comment type="cofactor">
    <cofactor evidence="7">
        <name>Mg(2+)</name>
        <dbReference type="ChEBI" id="CHEBI:18420"/>
    </cofactor>
</comment>
<sequence length="375" mass="40739">MEWYQAVVVFAVAFAVTYCMVPVSKKIAFRIGAIDYPGYRRMNREPIPRCGGIALYLGLIAACFTVFLGVRFFDWSLHDLYILSDVNYILLFVGVTAMFTVGLVDDITQLSPGVKLLGQIAAATIVTVSGITIGAVRAAGMGGGDYFALGWIDYPLTVLYLVVFVNITNLIDGLDGLASGLVAIVTCSLLYLVWMRGSFTLVLVCLALIAICLAFLRFNFFPASVFMGDSGSLLLGLAVGIVSVAGVVRTQSFVVMLVPLVIAGVPVLDTLSAVIRRKRVHQPVKDGDLGHIHHRLMRAGLSQKRSVAVLWLCSAALSLAGCLLGSFSGPVRWAVSIGLAVVLFFVIWKFGLFKPVLKHHYDNRGRRGPRVPRHR</sequence>
<evidence type="ECO:0000256" key="4">
    <source>
        <dbReference type="ARBA" id="ARBA00022692"/>
    </source>
</evidence>
<feature type="transmembrane region" description="Helical" evidence="8">
    <location>
        <begin position="146"/>
        <end position="167"/>
    </location>
</feature>
<feature type="transmembrane region" description="Helical" evidence="8">
    <location>
        <begin position="174"/>
        <end position="193"/>
    </location>
</feature>
<feature type="transmembrane region" description="Helical" evidence="8">
    <location>
        <begin position="307"/>
        <end position="327"/>
    </location>
</feature>
<dbReference type="InterPro" id="IPR000715">
    <property type="entry name" value="Glycosyl_transferase_4"/>
</dbReference>
<feature type="transmembrane region" description="Helical" evidence="8">
    <location>
        <begin position="50"/>
        <end position="73"/>
    </location>
</feature>
<evidence type="ECO:0000313" key="12">
    <source>
        <dbReference type="Proteomes" id="UP000270112"/>
    </source>
</evidence>
<dbReference type="OrthoDB" id="9783652at2"/>
<proteinExistence type="predicted"/>
<feature type="binding site" evidence="7">
    <location>
        <position position="169"/>
    </location>
    <ligand>
        <name>Mg(2+)</name>
        <dbReference type="ChEBI" id="CHEBI:18420"/>
    </ligand>
</feature>
<feature type="transmembrane region" description="Helical" evidence="8">
    <location>
        <begin position="85"/>
        <end position="104"/>
    </location>
</feature>
<keyword evidence="3 10" id="KW-0808">Transferase</keyword>
<evidence type="ECO:0000313" key="11">
    <source>
        <dbReference type="Proteomes" id="UP000253817"/>
    </source>
</evidence>
<reference evidence="10" key="3">
    <citation type="journal article" date="2019" name="Microbiol. Resour. Announc.">
        <title>Draft Genome Sequences of Type Strains of Gordonibacter faecihominis, Paraeggerthella hongkongensis, Parvibacter caecicola,Slackia equolifaciens, Slackia faecicanis, and Slackia isoflavoniconvertens.</title>
        <authorList>
            <person name="Danylec N."/>
            <person name="Stoll D.A."/>
            <person name="Dotsch A."/>
            <person name="Huch M."/>
        </authorList>
    </citation>
    <scope>NUCLEOTIDE SEQUENCE</scope>
    <source>
        <strain evidence="10">DSM 16107</strain>
    </source>
</reference>
<dbReference type="CDD" id="cd06853">
    <property type="entry name" value="GT_WecA_like"/>
    <property type="match status" value="1"/>
</dbReference>
<reference evidence="9 11" key="1">
    <citation type="journal article" date="2018" name="Elife">
        <title>Discovery and characterization of a prevalent human gut bacterial enzyme sufficient for the inactivation of a family of plant toxins.</title>
        <authorList>
            <person name="Koppel N."/>
            <person name="Bisanz J.E."/>
            <person name="Pandelia M.E."/>
            <person name="Turnbaugh P.J."/>
            <person name="Balskus E.P."/>
        </authorList>
    </citation>
    <scope>NUCLEOTIDE SEQUENCE [LARGE SCALE GENOMIC DNA]</scope>
    <source>
        <strain evidence="9 11">DSM 16107</strain>
    </source>
</reference>
<evidence type="ECO:0000256" key="7">
    <source>
        <dbReference type="PIRSR" id="PIRSR600715-1"/>
    </source>
</evidence>
<feature type="transmembrane region" description="Helical" evidence="8">
    <location>
        <begin position="333"/>
        <end position="357"/>
    </location>
</feature>
<comment type="subcellular location">
    <subcellularLocation>
        <location evidence="1">Cell membrane</location>
        <topology evidence="1">Multi-pass membrane protein</topology>
    </subcellularLocation>
</comment>
<dbReference type="GO" id="GO:0044038">
    <property type="term" value="P:cell wall macromolecule biosynthetic process"/>
    <property type="evidence" value="ECO:0007669"/>
    <property type="project" value="TreeGrafter"/>
</dbReference>
<dbReference type="GO" id="GO:0071555">
    <property type="term" value="P:cell wall organization"/>
    <property type="evidence" value="ECO:0007669"/>
    <property type="project" value="TreeGrafter"/>
</dbReference>
<comment type="caution">
    <text evidence="10">The sequence shown here is derived from an EMBL/GenBank/DDBJ whole genome shotgun (WGS) entry which is preliminary data.</text>
</comment>